<gene>
    <name evidence="3" type="ORF">DEM34_10730</name>
</gene>
<feature type="coiled-coil region" evidence="1">
    <location>
        <begin position="35"/>
        <end position="69"/>
    </location>
</feature>
<protein>
    <submittedName>
        <fullName evidence="3">Regulatory protein GemA</fullName>
    </submittedName>
</protein>
<keyword evidence="1" id="KW-0175">Coiled coil</keyword>
<feature type="region of interest" description="Disordered" evidence="2">
    <location>
        <begin position="1"/>
        <end position="35"/>
    </location>
</feature>
<evidence type="ECO:0000313" key="4">
    <source>
        <dbReference type="Proteomes" id="UP000245474"/>
    </source>
</evidence>
<dbReference type="InterPro" id="IPR009363">
    <property type="entry name" value="Phage_Mu_Gp16"/>
</dbReference>
<dbReference type="Proteomes" id="UP000245474">
    <property type="component" value="Unassembled WGS sequence"/>
</dbReference>
<dbReference type="EMBL" id="QFFI01000015">
    <property type="protein sequence ID" value="PWG62833.1"/>
    <property type="molecule type" value="Genomic_DNA"/>
</dbReference>
<proteinExistence type="predicted"/>
<keyword evidence="4" id="KW-1185">Reference proteome</keyword>
<sequence length="191" mass="21881">MSAQTKQPPAERAAALRESARQLRQSAQYADGPGYHEELRRAGELEAQAARLEADARATENRRRRELAQIHLAKKQLGLDEETYRAMLWSVWRVRSAADLDEAGRRAVLDHMKQRGFRPRRKGRSRPAASREDLVAKVRAQLAAADRPDAYADGMARRMFGVERFEWCTPDQLRRLVAALTYDARRRGRSQ</sequence>
<evidence type="ECO:0000313" key="3">
    <source>
        <dbReference type="EMBL" id="PWG62833.1"/>
    </source>
</evidence>
<organism evidence="3 4">
    <name type="scientific">Sediminicurvatus halobius</name>
    <dbReference type="NCBI Taxonomy" id="2182432"/>
    <lineage>
        <taxon>Bacteria</taxon>
        <taxon>Pseudomonadati</taxon>
        <taxon>Pseudomonadota</taxon>
        <taxon>Gammaproteobacteria</taxon>
        <taxon>Chromatiales</taxon>
        <taxon>Ectothiorhodospiraceae</taxon>
        <taxon>Sediminicurvatus</taxon>
    </lineage>
</organism>
<accession>A0A2U2N1A6</accession>
<dbReference type="Pfam" id="PF06252">
    <property type="entry name" value="GemA"/>
    <property type="match status" value="1"/>
</dbReference>
<evidence type="ECO:0000256" key="2">
    <source>
        <dbReference type="SAM" id="MobiDB-lite"/>
    </source>
</evidence>
<dbReference type="RefSeq" id="WP_109678812.1">
    <property type="nucleotide sequence ID" value="NZ_CP086615.1"/>
</dbReference>
<dbReference type="OrthoDB" id="7360086at2"/>
<reference evidence="3 4" key="1">
    <citation type="submission" date="2018-05" db="EMBL/GenBank/DDBJ databases">
        <title>Spiribacter halobius sp. nov., a moderately halophilic bacterium isolated from marine solar saltern.</title>
        <authorList>
            <person name="Zheng W.-S."/>
            <person name="Lu D.-C."/>
            <person name="Du Z.-J."/>
        </authorList>
    </citation>
    <scope>NUCLEOTIDE SEQUENCE [LARGE SCALE GENOMIC DNA]</scope>
    <source>
        <strain evidence="3 4">E85</strain>
    </source>
</reference>
<evidence type="ECO:0000256" key="1">
    <source>
        <dbReference type="SAM" id="Coils"/>
    </source>
</evidence>
<dbReference type="AlphaFoldDB" id="A0A2U2N1A6"/>
<comment type="caution">
    <text evidence="3">The sequence shown here is derived from an EMBL/GenBank/DDBJ whole genome shotgun (WGS) entry which is preliminary data.</text>
</comment>
<name>A0A2U2N1A6_9GAMM</name>